<name>A0A817L4M7_9BILA</name>
<dbReference type="EMBL" id="CAJNXB010000058">
    <property type="protein sequence ID" value="CAF3011343.1"/>
    <property type="molecule type" value="Genomic_DNA"/>
</dbReference>
<dbReference type="AlphaFoldDB" id="A0A817L4M7"/>
<accession>A0A817L4M7</accession>
<feature type="transmembrane region" description="Helical" evidence="7">
    <location>
        <begin position="162"/>
        <end position="185"/>
    </location>
</feature>
<dbReference type="Proteomes" id="UP000663825">
    <property type="component" value="Unassembled WGS sequence"/>
</dbReference>
<gene>
    <name evidence="9" type="ORF">TIS948_LOCUS1960</name>
</gene>
<dbReference type="PANTHER" id="PTHR24241:SF180">
    <property type="entry name" value="G-PROTEIN COUPLED RECEPTORS FAMILY 1 PROFILE DOMAIN-CONTAINING PROTEIN"/>
    <property type="match status" value="1"/>
</dbReference>
<dbReference type="PANTHER" id="PTHR24241">
    <property type="entry name" value="NEUROPEPTIDE RECEPTOR-RELATED G-PROTEIN COUPLED RECEPTOR"/>
    <property type="match status" value="1"/>
</dbReference>
<proteinExistence type="predicted"/>
<evidence type="ECO:0000256" key="6">
    <source>
        <dbReference type="ARBA" id="ARBA00023170"/>
    </source>
</evidence>
<evidence type="ECO:0000256" key="7">
    <source>
        <dbReference type="SAM" id="Phobius"/>
    </source>
</evidence>
<feature type="domain" description="G-protein coupled receptors family 1 profile" evidence="8">
    <location>
        <begin position="98"/>
        <end position="233"/>
    </location>
</feature>
<sequence length="233" mass="27193">MMSQKFQINHNYSYQPSLFWIKTVQAHTSFLFSFILFFAYAIIFLIGFIANILVIVIIIKRRHLITTLICLPPTVYPYYDKRWIFGEFLCRFVPFMQVSIDRFIAIHKPIHSKLLCTPIRVLITVAFVIMIPLILHHRIVDPFEIILTACAEDWDQNMNARLAYGFILLFVLFILPLTLMTYCYVHISFSLWFIDSNVQTPLSSTTTNAARCSTISEDFPIDIRTNSAQILDH</sequence>
<feature type="transmembrane region" description="Helical" evidence="7">
    <location>
        <begin position="114"/>
        <end position="135"/>
    </location>
</feature>
<comment type="subcellular location">
    <subcellularLocation>
        <location evidence="1">Cell membrane</location>
        <topology evidence="1">Multi-pass membrane protein</topology>
    </subcellularLocation>
</comment>
<dbReference type="PRINTS" id="PR00237">
    <property type="entry name" value="GPCRRHODOPSN"/>
</dbReference>
<evidence type="ECO:0000256" key="5">
    <source>
        <dbReference type="ARBA" id="ARBA00023136"/>
    </source>
</evidence>
<dbReference type="SUPFAM" id="SSF81321">
    <property type="entry name" value="Family A G protein-coupled receptor-like"/>
    <property type="match status" value="1"/>
</dbReference>
<dbReference type="InterPro" id="IPR017452">
    <property type="entry name" value="GPCR_Rhodpsn_7TM"/>
</dbReference>
<protein>
    <recommendedName>
        <fullName evidence="8">G-protein coupled receptors family 1 profile domain-containing protein</fullName>
    </recommendedName>
</protein>
<keyword evidence="2" id="KW-1003">Cell membrane</keyword>
<dbReference type="PROSITE" id="PS50262">
    <property type="entry name" value="G_PROTEIN_RECEP_F1_2"/>
    <property type="match status" value="1"/>
</dbReference>
<dbReference type="Gene3D" id="1.20.1070.10">
    <property type="entry name" value="Rhodopsin 7-helix transmembrane proteins"/>
    <property type="match status" value="1"/>
</dbReference>
<evidence type="ECO:0000313" key="10">
    <source>
        <dbReference type="Proteomes" id="UP000663825"/>
    </source>
</evidence>
<reference evidence="9" key="1">
    <citation type="submission" date="2021-02" db="EMBL/GenBank/DDBJ databases">
        <authorList>
            <person name="Nowell W R."/>
        </authorList>
    </citation>
    <scope>NUCLEOTIDE SEQUENCE</scope>
</reference>
<dbReference type="GO" id="GO:0042277">
    <property type="term" value="F:peptide binding"/>
    <property type="evidence" value="ECO:0007669"/>
    <property type="project" value="TreeGrafter"/>
</dbReference>
<keyword evidence="4 7" id="KW-1133">Transmembrane helix</keyword>
<organism evidence="9 10">
    <name type="scientific">Rotaria socialis</name>
    <dbReference type="NCBI Taxonomy" id="392032"/>
    <lineage>
        <taxon>Eukaryota</taxon>
        <taxon>Metazoa</taxon>
        <taxon>Spiralia</taxon>
        <taxon>Gnathifera</taxon>
        <taxon>Rotifera</taxon>
        <taxon>Eurotatoria</taxon>
        <taxon>Bdelloidea</taxon>
        <taxon>Philodinida</taxon>
        <taxon>Philodinidae</taxon>
        <taxon>Rotaria</taxon>
    </lineage>
</organism>
<evidence type="ECO:0000256" key="2">
    <source>
        <dbReference type="ARBA" id="ARBA00022475"/>
    </source>
</evidence>
<dbReference type="InterPro" id="IPR000276">
    <property type="entry name" value="GPCR_Rhodpsn"/>
</dbReference>
<keyword evidence="3 7" id="KW-0812">Transmembrane</keyword>
<evidence type="ECO:0000256" key="3">
    <source>
        <dbReference type="ARBA" id="ARBA00022692"/>
    </source>
</evidence>
<evidence type="ECO:0000259" key="8">
    <source>
        <dbReference type="PROSITE" id="PS50262"/>
    </source>
</evidence>
<evidence type="ECO:0000256" key="4">
    <source>
        <dbReference type="ARBA" id="ARBA00022989"/>
    </source>
</evidence>
<feature type="transmembrane region" description="Helical" evidence="7">
    <location>
        <begin position="30"/>
        <end position="59"/>
    </location>
</feature>
<evidence type="ECO:0000256" key="1">
    <source>
        <dbReference type="ARBA" id="ARBA00004651"/>
    </source>
</evidence>
<dbReference type="GO" id="GO:0005886">
    <property type="term" value="C:plasma membrane"/>
    <property type="evidence" value="ECO:0007669"/>
    <property type="project" value="UniProtKB-SubCell"/>
</dbReference>
<comment type="caution">
    <text evidence="9">The sequence shown here is derived from an EMBL/GenBank/DDBJ whole genome shotgun (WGS) entry which is preliminary data.</text>
</comment>
<dbReference type="Pfam" id="PF00001">
    <property type="entry name" value="7tm_1"/>
    <property type="match status" value="1"/>
</dbReference>
<keyword evidence="5 7" id="KW-0472">Membrane</keyword>
<dbReference type="GO" id="GO:0004930">
    <property type="term" value="F:G protein-coupled receptor activity"/>
    <property type="evidence" value="ECO:0007669"/>
    <property type="project" value="InterPro"/>
</dbReference>
<keyword evidence="6" id="KW-0675">Receptor</keyword>
<dbReference type="GO" id="GO:0032870">
    <property type="term" value="P:cellular response to hormone stimulus"/>
    <property type="evidence" value="ECO:0007669"/>
    <property type="project" value="TreeGrafter"/>
</dbReference>
<evidence type="ECO:0000313" key="9">
    <source>
        <dbReference type="EMBL" id="CAF3011343.1"/>
    </source>
</evidence>
<dbReference type="OrthoDB" id="10037617at2759"/>